<accession>A0ABP6X0D5</accession>
<reference evidence="4" key="1">
    <citation type="journal article" date="2019" name="Int. J. Syst. Evol. Microbiol.">
        <title>The Global Catalogue of Microorganisms (GCM) 10K type strain sequencing project: providing services to taxonomists for standard genome sequencing and annotation.</title>
        <authorList>
            <consortium name="The Broad Institute Genomics Platform"/>
            <consortium name="The Broad Institute Genome Sequencing Center for Infectious Disease"/>
            <person name="Wu L."/>
            <person name="Ma J."/>
        </authorList>
    </citation>
    <scope>NUCLEOTIDE SEQUENCE [LARGE SCALE GENOMIC DNA]</scope>
    <source>
        <strain evidence="4">JCM 17326</strain>
    </source>
</reference>
<dbReference type="RefSeq" id="WP_345564252.1">
    <property type="nucleotide sequence ID" value="NZ_BAABDQ010000008.1"/>
</dbReference>
<dbReference type="PANTHER" id="PTHR43685:SF3">
    <property type="entry name" value="SLR2126 PROTEIN"/>
    <property type="match status" value="1"/>
</dbReference>
<organism evidence="3 4">
    <name type="scientific">Nonomuraea rosea</name>
    <dbReference type="NCBI Taxonomy" id="638574"/>
    <lineage>
        <taxon>Bacteria</taxon>
        <taxon>Bacillati</taxon>
        <taxon>Actinomycetota</taxon>
        <taxon>Actinomycetes</taxon>
        <taxon>Streptosporangiales</taxon>
        <taxon>Streptosporangiaceae</taxon>
        <taxon>Nonomuraea</taxon>
    </lineage>
</organism>
<feature type="domain" description="Glycosyltransferase 2-like" evidence="2">
    <location>
        <begin position="103"/>
        <end position="164"/>
    </location>
</feature>
<keyword evidence="4" id="KW-1185">Reference proteome</keyword>
<name>A0ABP6X0D5_9ACTN</name>
<evidence type="ECO:0000256" key="1">
    <source>
        <dbReference type="SAM" id="MobiDB-lite"/>
    </source>
</evidence>
<dbReference type="Proteomes" id="UP001500630">
    <property type="component" value="Unassembled WGS sequence"/>
</dbReference>
<dbReference type="PANTHER" id="PTHR43685">
    <property type="entry name" value="GLYCOSYLTRANSFERASE"/>
    <property type="match status" value="1"/>
</dbReference>
<dbReference type="SUPFAM" id="SSF53448">
    <property type="entry name" value="Nucleotide-diphospho-sugar transferases"/>
    <property type="match status" value="1"/>
</dbReference>
<dbReference type="EMBL" id="BAABDQ010000008">
    <property type="protein sequence ID" value="GAA3558272.1"/>
    <property type="molecule type" value="Genomic_DNA"/>
</dbReference>
<sequence length="434" mass="45499">MITVVIPTIGRDTLRATLAALGPGVPVIVVDDRKAGAPGGEDVLGTGTTRDGGTHPKEHGVRHAAVPSLVLAAVPGAVASAVPEPAAASLTLSDPGVDVGPGDHVRVVRSGGRGPAAARNAGWRAARTPWVVFLDDDVVPAPGWAEAVLSDLADLPGDVAGSQGRIVVPRPAGRRPTDGERHTAGLEGAEWVTADMAYRRAVLDALGGFDERFPRAYREDADFALRVSRAGHRLVKGTRVTTHPVRDDGFWASVRFQRGNADDALMRRLHGPGWRAAVGGGRGRLRLHTATTAAGLAALVLTAAAVLARTAGPPAKGPAGRLAWWPGARPHGRSYGRPYGRPYGRLGGRHGARLGRRAGRLGGRFGAGVSQGGWRVLPVVAGAAWAALTAEFAWRRVVPGPRTPREVLRMVVTSVVIPPVACAHRLRGEWRARR</sequence>
<gene>
    <name evidence="3" type="ORF">GCM10022419_043620</name>
</gene>
<evidence type="ECO:0000259" key="2">
    <source>
        <dbReference type="Pfam" id="PF00535"/>
    </source>
</evidence>
<dbReference type="InterPro" id="IPR001173">
    <property type="entry name" value="Glyco_trans_2-like"/>
</dbReference>
<feature type="region of interest" description="Disordered" evidence="1">
    <location>
        <begin position="163"/>
        <end position="182"/>
    </location>
</feature>
<evidence type="ECO:0000313" key="4">
    <source>
        <dbReference type="Proteomes" id="UP001500630"/>
    </source>
</evidence>
<dbReference type="InterPro" id="IPR029044">
    <property type="entry name" value="Nucleotide-diphossugar_trans"/>
</dbReference>
<dbReference type="Pfam" id="PF00535">
    <property type="entry name" value="Glycos_transf_2"/>
    <property type="match status" value="1"/>
</dbReference>
<evidence type="ECO:0000313" key="3">
    <source>
        <dbReference type="EMBL" id="GAA3558272.1"/>
    </source>
</evidence>
<proteinExistence type="predicted"/>
<comment type="caution">
    <text evidence="3">The sequence shown here is derived from an EMBL/GenBank/DDBJ whole genome shotgun (WGS) entry which is preliminary data.</text>
</comment>
<dbReference type="Gene3D" id="3.90.550.10">
    <property type="entry name" value="Spore Coat Polysaccharide Biosynthesis Protein SpsA, Chain A"/>
    <property type="match status" value="1"/>
</dbReference>
<dbReference type="InterPro" id="IPR050834">
    <property type="entry name" value="Glycosyltransf_2"/>
</dbReference>
<protein>
    <recommendedName>
        <fullName evidence="2">Glycosyltransferase 2-like domain-containing protein</fullName>
    </recommendedName>
</protein>